<dbReference type="PANTHER" id="PTHR46108">
    <property type="entry name" value="BLUE CHEESE"/>
    <property type="match status" value="1"/>
</dbReference>
<dbReference type="OMA" id="RYIHEMV"/>
<evidence type="ECO:0008006" key="3">
    <source>
        <dbReference type="Google" id="ProtNLM"/>
    </source>
</evidence>
<dbReference type="GeneTree" id="ENSGT00940000155680"/>
<reference evidence="2" key="1">
    <citation type="submission" date="2025-08" db="UniProtKB">
        <authorList>
            <consortium name="Ensembl"/>
        </authorList>
    </citation>
    <scope>IDENTIFICATION</scope>
</reference>
<sequence>MGLMHLRRLFLEMTTTSRPVTQKEQEEKLYMMLPLFNKVFGEAPPSSMAERFSDLLQFATQVSRLMVTEIRRRASNKSTEAASCAIAQFLEIHQSEESSRGWMLLKTLKLLAASGQVTKTVDCMTTMSLPSTLVKCLYLFFDLPPPGAGAPTPGLANQTDVSCFERRAALQKVFGQILVRLCRFVSPAEELAQKDDLQLVFTALTSWCPAHNLAWRQSAAEALLTLARHGLSANVLKYLHDKECVGLCLQTMRQSSELSLAELLEILVSLLCFLKDSSEVSHSLLDDFRCCQGY</sequence>
<evidence type="ECO:0000256" key="1">
    <source>
        <dbReference type="ARBA" id="ARBA00022574"/>
    </source>
</evidence>
<name>S4RJ77_PETMA</name>
<reference evidence="2" key="2">
    <citation type="submission" date="2025-09" db="UniProtKB">
        <authorList>
            <consortium name="Ensembl"/>
        </authorList>
    </citation>
    <scope>IDENTIFICATION</scope>
</reference>
<dbReference type="HOGENOM" id="CLU_062750_0_0_1"/>
<evidence type="ECO:0000313" key="2">
    <source>
        <dbReference type="Ensembl" id="ENSPMAP00000005259.1"/>
    </source>
</evidence>
<organism evidence="2">
    <name type="scientific">Petromyzon marinus</name>
    <name type="common">Sea lamprey</name>
    <dbReference type="NCBI Taxonomy" id="7757"/>
    <lineage>
        <taxon>Eukaryota</taxon>
        <taxon>Metazoa</taxon>
        <taxon>Chordata</taxon>
        <taxon>Craniata</taxon>
        <taxon>Vertebrata</taxon>
        <taxon>Cyclostomata</taxon>
        <taxon>Hyperoartia</taxon>
        <taxon>Petromyzontiformes</taxon>
        <taxon>Petromyzontidae</taxon>
        <taxon>Petromyzon</taxon>
    </lineage>
</organism>
<dbReference type="InterPro" id="IPR051944">
    <property type="entry name" value="BEACH_domain_protein"/>
</dbReference>
<dbReference type="Ensembl" id="ENSPMAT00000005278.1">
    <property type="protein sequence ID" value="ENSPMAP00000005259.1"/>
    <property type="gene ID" value="ENSPMAG00000004803.1"/>
</dbReference>
<protein>
    <recommendedName>
        <fullName evidence="3">WD repeat and FYVE domain containing 3</fullName>
    </recommendedName>
</protein>
<proteinExistence type="predicted"/>
<dbReference type="STRING" id="7757.ENSPMAP00000005259"/>
<keyword evidence="1" id="KW-0853">WD repeat</keyword>
<dbReference type="AlphaFoldDB" id="S4RJ77"/>
<accession>S4RJ77</accession>
<dbReference type="PANTHER" id="PTHR46108:SF4">
    <property type="entry name" value="BLUE CHEESE"/>
    <property type="match status" value="1"/>
</dbReference>